<protein>
    <submittedName>
        <fullName evidence="2">Uncharacterized protein</fullName>
    </submittedName>
</protein>
<keyword evidence="1" id="KW-0472">Membrane</keyword>
<dbReference type="Proteomes" id="UP000199650">
    <property type="component" value="Unassembled WGS sequence"/>
</dbReference>
<keyword evidence="1" id="KW-1133">Transmembrane helix</keyword>
<name>A0A1I0QQX0_9RHOB</name>
<proteinExistence type="predicted"/>
<reference evidence="2 3" key="1">
    <citation type="submission" date="2016-10" db="EMBL/GenBank/DDBJ databases">
        <authorList>
            <person name="de Groot N.N."/>
        </authorList>
    </citation>
    <scope>NUCLEOTIDE SEQUENCE [LARGE SCALE GENOMIC DNA]</scope>
    <source>
        <strain evidence="2 3">DSM 29439</strain>
    </source>
</reference>
<accession>A0A1I0QQX0</accession>
<keyword evidence="1" id="KW-0812">Transmembrane</keyword>
<organism evidence="2 3">
    <name type="scientific">Aliiroseovarius sediminilitoris</name>
    <dbReference type="NCBI Taxonomy" id="1173584"/>
    <lineage>
        <taxon>Bacteria</taxon>
        <taxon>Pseudomonadati</taxon>
        <taxon>Pseudomonadota</taxon>
        <taxon>Alphaproteobacteria</taxon>
        <taxon>Rhodobacterales</taxon>
        <taxon>Paracoccaceae</taxon>
        <taxon>Aliiroseovarius</taxon>
    </lineage>
</organism>
<keyword evidence="3" id="KW-1185">Reference proteome</keyword>
<sequence>MRSLIKRFADEEFGNAVIDWTVLVSGAAMLATALVLTVA</sequence>
<dbReference type="EMBL" id="FOJB01000001">
    <property type="protein sequence ID" value="SEW29885.1"/>
    <property type="molecule type" value="Genomic_DNA"/>
</dbReference>
<evidence type="ECO:0000313" key="2">
    <source>
        <dbReference type="EMBL" id="SEW29885.1"/>
    </source>
</evidence>
<feature type="transmembrane region" description="Helical" evidence="1">
    <location>
        <begin position="20"/>
        <end position="38"/>
    </location>
</feature>
<dbReference type="AlphaFoldDB" id="A0A1I0QQX0"/>
<evidence type="ECO:0000313" key="3">
    <source>
        <dbReference type="Proteomes" id="UP000199650"/>
    </source>
</evidence>
<gene>
    <name evidence="2" type="ORF">SAMN05444851_2826</name>
</gene>
<evidence type="ECO:0000256" key="1">
    <source>
        <dbReference type="SAM" id="Phobius"/>
    </source>
</evidence>